<gene>
    <name evidence="4" type="ORF">OM33_04700</name>
</gene>
<dbReference type="InterPro" id="IPR001775">
    <property type="entry name" value="GspD/PilQ"/>
</dbReference>
<evidence type="ECO:0000259" key="3">
    <source>
        <dbReference type="Pfam" id="PF07655"/>
    </source>
</evidence>
<protein>
    <submittedName>
        <fullName evidence="4">MSHA biogenesis protein MshL</fullName>
    </submittedName>
</protein>
<dbReference type="InterPro" id="IPR004846">
    <property type="entry name" value="T2SS/T3SS_dom"/>
</dbReference>
<sequence length="558" mass="60163">MKLKNNLLKTWLTISALLVSGCQLTSEQALKPHIQNELDAKPGAISEQQPEQVAAPIDFEQELLASVGANLALPKEFEMTRFDVNANKVSVNDFFVGLVADTPYSVALHPEVSGEISLTLKDVTMDEVTKIVSRLYGIDVFREGKVVQVLPAKMRTESIPVNYLMMKRSGMSNVSVMAGGVSQYDEGGGSGGNGNSGGNNFGNNQNAGGNNAFGGSSNMQMNGASIQTSSETDFWKDLKVALESLVGVGNGRFIIVSPQASLVTVNALPSEIASLKEFLKASEESLQRQVVLEAKIIEVTLKDEYQQGVNWSEVLGHIGSTDLTFSTTAAGQIGNTISSQLGGITNLVFKNADFSGVISLLETQGDVQMLSNPRVTATNNQKAVIKVGEDEYFVTEVSSTTVTGNATTTSPEIELTPFFSGIALDVTPQIDEFGSVILHVHPSVTETEEQNKVVTLNNQDYVLPLAQSNIRESDTVIRAGSGEIVIIGGLMQTLTTDQESKTPLLGDVPVLGNLFKSVRRVQSKKELVILIRPTVVMADTWQQQQQRSLKLLNSWYGK</sequence>
<evidence type="ECO:0000256" key="1">
    <source>
        <dbReference type="SAM" id="MobiDB-lite"/>
    </source>
</evidence>
<dbReference type="KEGG" id="pseo:OM33_04700"/>
<feature type="compositionally biased region" description="Gly residues" evidence="1">
    <location>
        <begin position="187"/>
        <end position="200"/>
    </location>
</feature>
<feature type="domain" description="Type II/III secretion system secretin-like" evidence="2">
    <location>
        <begin position="361"/>
        <end position="536"/>
    </location>
</feature>
<dbReference type="PRINTS" id="PR00811">
    <property type="entry name" value="BCTERIALGSPD"/>
</dbReference>
<dbReference type="PANTHER" id="PTHR30332:SF17">
    <property type="entry name" value="TYPE IV PILIATION SYSTEM PROTEIN DR_0774-RELATED"/>
    <property type="match status" value="1"/>
</dbReference>
<dbReference type="eggNOG" id="COG1450">
    <property type="taxonomic scope" value="Bacteria"/>
</dbReference>
<dbReference type="PROSITE" id="PS51257">
    <property type="entry name" value="PROKAR_LIPOPROTEIN"/>
    <property type="match status" value="1"/>
</dbReference>
<dbReference type="OrthoDB" id="9775455at2"/>
<reference evidence="4 5" key="1">
    <citation type="submission" date="2014-11" db="EMBL/GenBank/DDBJ databases">
        <title>Complete Genome Sequence of Pseudoalteromonas sp. Strain OCN003 Isolated from Kaneohe Bay, Oahu, Hawaii.</title>
        <authorList>
            <person name="Beurmann S."/>
            <person name="Videau P."/>
            <person name="Ushijima B."/>
            <person name="Smith A.M."/>
            <person name="Aeby G.S."/>
            <person name="Callahan S.M."/>
            <person name="Belcaid M."/>
        </authorList>
    </citation>
    <scope>NUCLEOTIDE SEQUENCE [LARGE SCALE GENOMIC DNA]</scope>
    <source>
        <strain evidence="4 5">OCN003</strain>
    </source>
</reference>
<dbReference type="RefSeq" id="WP_038639347.1">
    <property type="nucleotide sequence ID" value="NZ_CP009888.1"/>
</dbReference>
<dbReference type="GO" id="GO:0009297">
    <property type="term" value="P:pilus assembly"/>
    <property type="evidence" value="ECO:0007669"/>
    <property type="project" value="InterPro"/>
</dbReference>
<dbReference type="InterPro" id="IPR013358">
    <property type="entry name" value="Pilus_biogenesis_MshL"/>
</dbReference>
<dbReference type="InterPro" id="IPR050810">
    <property type="entry name" value="Bact_Secretion_Sys_Channel"/>
</dbReference>
<dbReference type="PANTHER" id="PTHR30332">
    <property type="entry name" value="PROBABLE GENERAL SECRETION PATHWAY PROTEIN D"/>
    <property type="match status" value="1"/>
</dbReference>
<keyword evidence="5" id="KW-1185">Reference proteome</keyword>
<accession>A0A0A7EEM7</accession>
<dbReference type="InterPro" id="IPR011514">
    <property type="entry name" value="Secretin_N_2"/>
</dbReference>
<feature type="region of interest" description="Disordered" evidence="1">
    <location>
        <begin position="187"/>
        <end position="222"/>
    </location>
</feature>
<dbReference type="Gene3D" id="3.55.50.30">
    <property type="match status" value="1"/>
</dbReference>
<proteinExistence type="predicted"/>
<name>A0A0A7EEM7_9GAMM</name>
<dbReference type="GO" id="GO:0019867">
    <property type="term" value="C:outer membrane"/>
    <property type="evidence" value="ECO:0007669"/>
    <property type="project" value="InterPro"/>
</dbReference>
<feature type="domain" description="Secretin N-terminal" evidence="3">
    <location>
        <begin position="156"/>
        <end position="260"/>
    </location>
</feature>
<dbReference type="Pfam" id="PF00263">
    <property type="entry name" value="Secretin"/>
    <property type="match status" value="1"/>
</dbReference>
<dbReference type="EMBL" id="CP009888">
    <property type="protein sequence ID" value="AIY64521.1"/>
    <property type="molecule type" value="Genomic_DNA"/>
</dbReference>
<feature type="compositionally biased region" description="Low complexity" evidence="1">
    <location>
        <begin position="201"/>
        <end position="218"/>
    </location>
</feature>
<evidence type="ECO:0000259" key="2">
    <source>
        <dbReference type="Pfam" id="PF00263"/>
    </source>
</evidence>
<dbReference type="GO" id="GO:0015627">
    <property type="term" value="C:type II protein secretion system complex"/>
    <property type="evidence" value="ECO:0007669"/>
    <property type="project" value="TreeGrafter"/>
</dbReference>
<dbReference type="Proteomes" id="UP000030341">
    <property type="component" value="Chromosome 1"/>
</dbReference>
<evidence type="ECO:0000313" key="5">
    <source>
        <dbReference type="Proteomes" id="UP000030341"/>
    </source>
</evidence>
<dbReference type="GO" id="GO:0009306">
    <property type="term" value="P:protein secretion"/>
    <property type="evidence" value="ECO:0007669"/>
    <property type="project" value="InterPro"/>
</dbReference>
<dbReference type="NCBIfam" id="TIGR02519">
    <property type="entry name" value="pilus_MshL"/>
    <property type="match status" value="1"/>
</dbReference>
<dbReference type="AlphaFoldDB" id="A0A0A7EEM7"/>
<organism evidence="4 5">
    <name type="scientific">Pseudoalteromonas piratica</name>
    <dbReference type="NCBI Taxonomy" id="1348114"/>
    <lineage>
        <taxon>Bacteria</taxon>
        <taxon>Pseudomonadati</taxon>
        <taxon>Pseudomonadota</taxon>
        <taxon>Gammaproteobacteria</taxon>
        <taxon>Alteromonadales</taxon>
        <taxon>Pseudoalteromonadaceae</taxon>
        <taxon>Pseudoalteromonas</taxon>
    </lineage>
</organism>
<dbReference type="Pfam" id="PF07655">
    <property type="entry name" value="Secretin_N_2"/>
    <property type="match status" value="1"/>
</dbReference>
<dbReference type="STRING" id="1348114.OM33_04700"/>
<evidence type="ECO:0000313" key="4">
    <source>
        <dbReference type="EMBL" id="AIY64521.1"/>
    </source>
</evidence>
<dbReference type="HOGENOM" id="CLU_006756_3_1_6"/>